<keyword evidence="1" id="KW-1133">Transmembrane helix</keyword>
<protein>
    <submittedName>
        <fullName evidence="2">Uncharacterized protein</fullName>
    </submittedName>
</protein>
<dbReference type="OrthoDB" id="196654at2759"/>
<sequence>MSGTTLRERRGGNADPVAVSFSELFFDLALVSSTARLSEYVRHGEEVHFDLRFVSCLFSFWYIWHSTNLQYNFTSAASTSPFRNITLFIKLAAVLTMSSSVKESPTLSDDIRFMRSYVVARMVDACVYARLHRLARRDGFASSVCNGLVANGVSNILESIIWAACSATVTSTEGMVKAMFGAQVFSYVGLRTITQKIWRQTSGEEEEGGGKKVSFDFKHFRERQGLLIILVLGEAIMSSVLTEEEVNDGTTLFQQYAVSFSCALIAFLLKILYIDSPLIDEWQEVVSALVPPSSLLRSRPPSPSELLGFVAFAPLHAVVLALTTCTAAAFKLVLDSGEADAGGKGLLMASLGGSIMAVGMCKSVKYDVPALDKFEEASGVDLRIVAELATGCLLVVLGQLADDFRRVSCIVCALGLLLSLVLFEYGYCRWTIGRLERLKEVKEMGALDESLLTKA</sequence>
<name>A0A9W7AFX9_9STRA</name>
<feature type="transmembrane region" description="Helical" evidence="1">
    <location>
        <begin position="382"/>
        <end position="401"/>
    </location>
</feature>
<dbReference type="PANTHER" id="PTHR36840">
    <property type="entry name" value="BLL5714 PROTEIN"/>
    <property type="match status" value="1"/>
</dbReference>
<feature type="transmembrane region" description="Helical" evidence="1">
    <location>
        <begin position="306"/>
        <end position="330"/>
    </location>
</feature>
<organism evidence="2 3">
    <name type="scientific">Triparma retinervis</name>
    <dbReference type="NCBI Taxonomy" id="2557542"/>
    <lineage>
        <taxon>Eukaryota</taxon>
        <taxon>Sar</taxon>
        <taxon>Stramenopiles</taxon>
        <taxon>Ochrophyta</taxon>
        <taxon>Bolidophyceae</taxon>
        <taxon>Parmales</taxon>
        <taxon>Triparmaceae</taxon>
        <taxon>Triparma</taxon>
    </lineage>
</organism>
<dbReference type="PANTHER" id="PTHR36840:SF1">
    <property type="entry name" value="BLL5714 PROTEIN"/>
    <property type="match status" value="1"/>
</dbReference>
<keyword evidence="3" id="KW-1185">Reference proteome</keyword>
<keyword evidence="1" id="KW-0812">Transmembrane</keyword>
<gene>
    <name evidence="2" type="ORF">TrRE_jg11968</name>
</gene>
<feature type="transmembrane region" description="Helical" evidence="1">
    <location>
        <begin position="407"/>
        <end position="427"/>
    </location>
</feature>
<evidence type="ECO:0000313" key="3">
    <source>
        <dbReference type="Proteomes" id="UP001165082"/>
    </source>
</evidence>
<keyword evidence="1" id="KW-0472">Membrane</keyword>
<evidence type="ECO:0000256" key="1">
    <source>
        <dbReference type="SAM" id="Phobius"/>
    </source>
</evidence>
<feature type="transmembrane region" description="Helical" evidence="1">
    <location>
        <begin position="253"/>
        <end position="273"/>
    </location>
</feature>
<reference evidence="2" key="1">
    <citation type="submission" date="2022-07" db="EMBL/GenBank/DDBJ databases">
        <title>Genome analysis of Parmales, a sister group of diatoms, reveals the evolutionary specialization of diatoms from phago-mixotrophs to photoautotrophs.</title>
        <authorList>
            <person name="Ban H."/>
            <person name="Sato S."/>
            <person name="Yoshikawa S."/>
            <person name="Kazumasa Y."/>
            <person name="Nakamura Y."/>
            <person name="Ichinomiya M."/>
            <person name="Saitoh K."/>
            <person name="Sato N."/>
            <person name="Blanc-Mathieu R."/>
            <person name="Endo H."/>
            <person name="Kuwata A."/>
            <person name="Ogata H."/>
        </authorList>
    </citation>
    <scope>NUCLEOTIDE SEQUENCE</scope>
</reference>
<dbReference type="InterPro" id="IPR010640">
    <property type="entry name" value="Low_temperature_requirement_A"/>
</dbReference>
<proteinExistence type="predicted"/>
<evidence type="ECO:0000313" key="2">
    <source>
        <dbReference type="EMBL" id="GMH68468.1"/>
    </source>
</evidence>
<feature type="transmembrane region" description="Helical" evidence="1">
    <location>
        <begin position="342"/>
        <end position="361"/>
    </location>
</feature>
<dbReference type="EMBL" id="BRXZ01001330">
    <property type="protein sequence ID" value="GMH68468.1"/>
    <property type="molecule type" value="Genomic_DNA"/>
</dbReference>
<dbReference type="Pfam" id="PF06772">
    <property type="entry name" value="LtrA"/>
    <property type="match status" value="1"/>
</dbReference>
<dbReference type="AlphaFoldDB" id="A0A9W7AFX9"/>
<comment type="caution">
    <text evidence="2">The sequence shown here is derived from an EMBL/GenBank/DDBJ whole genome shotgun (WGS) entry which is preliminary data.</text>
</comment>
<accession>A0A9W7AFX9</accession>
<dbReference type="Proteomes" id="UP001165082">
    <property type="component" value="Unassembled WGS sequence"/>
</dbReference>
<feature type="transmembrane region" description="Helical" evidence="1">
    <location>
        <begin position="225"/>
        <end position="241"/>
    </location>
</feature>